<dbReference type="Proteomes" id="UP001576780">
    <property type="component" value="Unassembled WGS sequence"/>
</dbReference>
<protein>
    <submittedName>
        <fullName evidence="2">EAL domain-containing protein</fullName>
    </submittedName>
</protein>
<accession>A0ABV4WMA4</accession>
<dbReference type="InterPro" id="IPR035919">
    <property type="entry name" value="EAL_sf"/>
</dbReference>
<gene>
    <name evidence="2" type="ORF">ACE1CA_16160</name>
</gene>
<dbReference type="Pfam" id="PF00563">
    <property type="entry name" value="EAL"/>
    <property type="match status" value="1"/>
</dbReference>
<sequence>MAEGIETEQQLRILQGLGCDFAQGFFFARPLNVQSVQAMLMGKMNSL</sequence>
<dbReference type="PANTHER" id="PTHR33121">
    <property type="entry name" value="CYCLIC DI-GMP PHOSPHODIESTERASE PDEF"/>
    <property type="match status" value="1"/>
</dbReference>
<evidence type="ECO:0000313" key="3">
    <source>
        <dbReference type="Proteomes" id="UP001576780"/>
    </source>
</evidence>
<reference evidence="2 3" key="1">
    <citation type="submission" date="2024-09" db="EMBL/GenBank/DDBJ databases">
        <title>Floridaenema gen nov. (Aerosakkonemataceae, Aerosakkonematales ord. nov., Cyanobacteria) from benthic tropical and subtropical fresh waters, with the description of four new species.</title>
        <authorList>
            <person name="Moretto J.A."/>
            <person name="Berthold D.E."/>
            <person name="Lefler F.W."/>
            <person name="Huang I.-S."/>
            <person name="Laughinghouse H. IV."/>
        </authorList>
    </citation>
    <scope>NUCLEOTIDE SEQUENCE [LARGE SCALE GENOMIC DNA]</scope>
    <source>
        <strain evidence="2 3">BLCC-F167</strain>
    </source>
</reference>
<comment type="caution">
    <text evidence="2">The sequence shown here is derived from an EMBL/GenBank/DDBJ whole genome shotgun (WGS) entry which is preliminary data.</text>
</comment>
<evidence type="ECO:0000259" key="1">
    <source>
        <dbReference type="PROSITE" id="PS50883"/>
    </source>
</evidence>
<keyword evidence="3" id="KW-1185">Reference proteome</keyword>
<dbReference type="PROSITE" id="PS50883">
    <property type="entry name" value="EAL"/>
    <property type="match status" value="1"/>
</dbReference>
<dbReference type="InterPro" id="IPR001633">
    <property type="entry name" value="EAL_dom"/>
</dbReference>
<name>A0ABV4WMA4_9CYAN</name>
<dbReference type="InterPro" id="IPR050706">
    <property type="entry name" value="Cyclic-di-GMP_PDE-like"/>
</dbReference>
<dbReference type="SUPFAM" id="SSF141868">
    <property type="entry name" value="EAL domain-like"/>
    <property type="match status" value="1"/>
</dbReference>
<feature type="domain" description="EAL" evidence="1">
    <location>
        <begin position="1"/>
        <end position="44"/>
    </location>
</feature>
<organism evidence="2 3">
    <name type="scientific">Floridaenema evergladense BLCC-F167</name>
    <dbReference type="NCBI Taxonomy" id="3153639"/>
    <lineage>
        <taxon>Bacteria</taxon>
        <taxon>Bacillati</taxon>
        <taxon>Cyanobacteriota</taxon>
        <taxon>Cyanophyceae</taxon>
        <taxon>Oscillatoriophycideae</taxon>
        <taxon>Aerosakkonematales</taxon>
        <taxon>Aerosakkonemataceae</taxon>
        <taxon>Floridanema</taxon>
        <taxon>Floridanema evergladense</taxon>
    </lineage>
</organism>
<dbReference type="Gene3D" id="3.20.20.450">
    <property type="entry name" value="EAL domain"/>
    <property type="match status" value="1"/>
</dbReference>
<proteinExistence type="predicted"/>
<dbReference type="PANTHER" id="PTHR33121:SF70">
    <property type="entry name" value="SIGNALING PROTEIN YKOW"/>
    <property type="match status" value="1"/>
</dbReference>
<evidence type="ECO:0000313" key="2">
    <source>
        <dbReference type="EMBL" id="MFB2836066.1"/>
    </source>
</evidence>
<dbReference type="RefSeq" id="WP_413278464.1">
    <property type="nucleotide sequence ID" value="NZ_JBHFNT010000138.1"/>
</dbReference>
<dbReference type="EMBL" id="JBHFNT010000138">
    <property type="protein sequence ID" value="MFB2836066.1"/>
    <property type="molecule type" value="Genomic_DNA"/>
</dbReference>